<comment type="caution">
    <text evidence="2">The sequence shown here is derived from an EMBL/GenBank/DDBJ whole genome shotgun (WGS) entry which is preliminary data.</text>
</comment>
<dbReference type="EMBL" id="MU827785">
    <property type="protein sequence ID" value="KAJ7333921.1"/>
    <property type="molecule type" value="Genomic_DNA"/>
</dbReference>
<organism evidence="2 3">
    <name type="scientific">Desmophyllum pertusum</name>
    <dbReference type="NCBI Taxonomy" id="174260"/>
    <lineage>
        <taxon>Eukaryota</taxon>
        <taxon>Metazoa</taxon>
        <taxon>Cnidaria</taxon>
        <taxon>Anthozoa</taxon>
        <taxon>Hexacorallia</taxon>
        <taxon>Scleractinia</taxon>
        <taxon>Caryophylliina</taxon>
        <taxon>Caryophylliidae</taxon>
        <taxon>Desmophyllum</taxon>
    </lineage>
</organism>
<evidence type="ECO:0000313" key="2">
    <source>
        <dbReference type="EMBL" id="KAJ7333921.1"/>
    </source>
</evidence>
<keyword evidence="1" id="KW-0472">Membrane</keyword>
<sequence>MLCRQQSLAAEHVDAELVQEEPIAQDMSESRKADLPVNSRATQKETSFCILQIIDFPCSLLVSATKSVQRISSKVFEDWLPKAVIKLHWLWIALLVCLTAGFLCVNFVNLVFSYRPPKISKYLRHLIHWKSTT</sequence>
<keyword evidence="1" id="KW-1133">Transmembrane helix</keyword>
<keyword evidence="1" id="KW-0812">Transmembrane</keyword>
<gene>
    <name evidence="2" type="ORF">OS493_016016</name>
</gene>
<dbReference type="AlphaFoldDB" id="A0A9W9YG58"/>
<dbReference type="OrthoDB" id="193905at2759"/>
<keyword evidence="3" id="KW-1185">Reference proteome</keyword>
<evidence type="ECO:0000256" key="1">
    <source>
        <dbReference type="SAM" id="Phobius"/>
    </source>
</evidence>
<dbReference type="Proteomes" id="UP001163046">
    <property type="component" value="Unassembled WGS sequence"/>
</dbReference>
<feature type="transmembrane region" description="Helical" evidence="1">
    <location>
        <begin position="89"/>
        <end position="112"/>
    </location>
</feature>
<proteinExistence type="predicted"/>
<protein>
    <submittedName>
        <fullName evidence="2">Uncharacterized protein</fullName>
    </submittedName>
</protein>
<evidence type="ECO:0000313" key="3">
    <source>
        <dbReference type="Proteomes" id="UP001163046"/>
    </source>
</evidence>
<reference evidence="2" key="1">
    <citation type="submission" date="2023-01" db="EMBL/GenBank/DDBJ databases">
        <title>Genome assembly of the deep-sea coral Lophelia pertusa.</title>
        <authorList>
            <person name="Herrera S."/>
            <person name="Cordes E."/>
        </authorList>
    </citation>
    <scope>NUCLEOTIDE SEQUENCE</scope>
    <source>
        <strain evidence="2">USNM1676648</strain>
        <tissue evidence="2">Polyp</tissue>
    </source>
</reference>
<name>A0A9W9YG58_9CNID</name>
<accession>A0A9W9YG58</accession>